<sequence length="224" mass="24281">MDESSLWYVAYGSNLFRERFRCYLSGGRPPGGARHYPGCRDPRPARAELSVTLPGGIYFALTSRVWGGGMAFYDPALPGRAAARAYLLTRAQFCDVVSQETRRGVGVDHDLSEAVAHGRQRLGPGRYETIVKVGERGGHPMLTFTSPHPSSAAELNAPSAPYLTMLGDGLREAHDWTAARAAAYLAACPGAAGVWTRHRIASLLGPPRPPGRREGGLRSSHERR</sequence>
<dbReference type="EMBL" id="WBMS02000011">
    <property type="protein sequence ID" value="MWA01897.1"/>
    <property type="molecule type" value="Genomic_DNA"/>
</dbReference>
<dbReference type="AlphaFoldDB" id="A0A6I4MD35"/>
<protein>
    <submittedName>
        <fullName evidence="2">Histone deacetylase</fullName>
    </submittedName>
</protein>
<dbReference type="Proteomes" id="UP000462055">
    <property type="component" value="Unassembled WGS sequence"/>
</dbReference>
<evidence type="ECO:0000313" key="2">
    <source>
        <dbReference type="EMBL" id="MWA01897.1"/>
    </source>
</evidence>
<gene>
    <name evidence="2" type="ORF">F8568_016265</name>
</gene>
<keyword evidence="3" id="KW-1185">Reference proteome</keyword>
<dbReference type="Gene3D" id="3.10.490.10">
    <property type="entry name" value="Gamma-glutamyl cyclotransferase-like"/>
    <property type="match status" value="1"/>
</dbReference>
<evidence type="ECO:0000313" key="3">
    <source>
        <dbReference type="Proteomes" id="UP000462055"/>
    </source>
</evidence>
<dbReference type="RefSeq" id="WP_151594380.1">
    <property type="nucleotide sequence ID" value="NZ_WBMS02000011.1"/>
</dbReference>
<accession>A0A6I4MD35</accession>
<name>A0A6I4MD35_9ACTN</name>
<feature type="region of interest" description="Disordered" evidence="1">
    <location>
        <begin position="204"/>
        <end position="224"/>
    </location>
</feature>
<proteinExistence type="predicted"/>
<comment type="caution">
    <text evidence="2">The sequence shown here is derived from an EMBL/GenBank/DDBJ whole genome shotgun (WGS) entry which is preliminary data.</text>
</comment>
<reference evidence="2" key="1">
    <citation type="submission" date="2019-12" db="EMBL/GenBank/DDBJ databases">
        <title>Actinomadura physcomitrii sp. nov., a novel actinomycete isolated from moss [Physcomitrium sphaericum (Ludw) Fuernr].</title>
        <authorList>
            <person name="Zhuang X."/>
        </authorList>
    </citation>
    <scope>NUCLEOTIDE SEQUENCE [LARGE SCALE GENOMIC DNA]</scope>
    <source>
        <strain evidence="2">LD22</strain>
    </source>
</reference>
<organism evidence="2 3">
    <name type="scientific">Actinomadura physcomitrii</name>
    <dbReference type="NCBI Taxonomy" id="2650748"/>
    <lineage>
        <taxon>Bacteria</taxon>
        <taxon>Bacillati</taxon>
        <taxon>Actinomycetota</taxon>
        <taxon>Actinomycetes</taxon>
        <taxon>Streptosporangiales</taxon>
        <taxon>Thermomonosporaceae</taxon>
        <taxon>Actinomadura</taxon>
    </lineage>
</organism>
<feature type="compositionally biased region" description="Basic and acidic residues" evidence="1">
    <location>
        <begin position="211"/>
        <end position="224"/>
    </location>
</feature>
<evidence type="ECO:0000256" key="1">
    <source>
        <dbReference type="SAM" id="MobiDB-lite"/>
    </source>
</evidence>